<accession>A0ABU5ZPB7</accession>
<feature type="non-terminal residue" evidence="2">
    <location>
        <position position="1"/>
    </location>
</feature>
<name>A0ABU5ZPB7_9BACL</name>
<evidence type="ECO:0000259" key="1">
    <source>
        <dbReference type="Pfam" id="PF13546"/>
    </source>
</evidence>
<reference evidence="2" key="1">
    <citation type="submission" date="2023-12" db="EMBL/GenBank/DDBJ databases">
        <title>Fervidustalea candida gen. nov., sp. nov., a novel member of the family Paenibacillaceae isolated from a geothermal area.</title>
        <authorList>
            <person name="Li W.-J."/>
            <person name="Jiao J.-Y."/>
            <person name="Chen Y."/>
        </authorList>
    </citation>
    <scope>NUCLEOTIDE SEQUENCE</scope>
    <source>
        <strain evidence="2">SYSU GA230002</strain>
    </source>
</reference>
<dbReference type="EMBL" id="JAYJLD010000116">
    <property type="protein sequence ID" value="MEB3104118.1"/>
    <property type="molecule type" value="Genomic_DNA"/>
</dbReference>
<evidence type="ECO:0000313" key="2">
    <source>
        <dbReference type="EMBL" id="MEB3104118.1"/>
    </source>
</evidence>
<dbReference type="RefSeq" id="WP_371756241.1">
    <property type="nucleotide sequence ID" value="NZ_JAYJLD010000116.1"/>
</dbReference>
<keyword evidence="3" id="KW-1185">Reference proteome</keyword>
<dbReference type="InterPro" id="IPR038721">
    <property type="entry name" value="IS701-like_DDE_dom"/>
</dbReference>
<comment type="caution">
    <text evidence="2">The sequence shown here is derived from an EMBL/GenBank/DDBJ whole genome shotgun (WGS) entry which is preliminary data.</text>
</comment>
<feature type="non-terminal residue" evidence="2">
    <location>
        <position position="212"/>
    </location>
</feature>
<gene>
    <name evidence="2" type="ORF">VF724_21155</name>
</gene>
<organism evidence="2 3">
    <name type="scientific">Ferviditalea candida</name>
    <dbReference type="NCBI Taxonomy" id="3108399"/>
    <lineage>
        <taxon>Bacteria</taxon>
        <taxon>Bacillati</taxon>
        <taxon>Bacillota</taxon>
        <taxon>Bacilli</taxon>
        <taxon>Bacillales</taxon>
        <taxon>Paenibacillaceae</taxon>
        <taxon>Ferviditalea</taxon>
    </lineage>
</organism>
<proteinExistence type="predicted"/>
<dbReference type="Pfam" id="PF13546">
    <property type="entry name" value="DDE_5"/>
    <property type="match status" value="1"/>
</dbReference>
<evidence type="ECO:0000313" key="3">
    <source>
        <dbReference type="Proteomes" id="UP001310386"/>
    </source>
</evidence>
<feature type="domain" description="Transposase IS701-like DDE" evidence="1">
    <location>
        <begin position="18"/>
        <end position="192"/>
    </location>
</feature>
<dbReference type="SUPFAM" id="SSF53098">
    <property type="entry name" value="Ribonuclease H-like"/>
    <property type="match status" value="1"/>
</dbReference>
<dbReference type="InterPro" id="IPR012337">
    <property type="entry name" value="RNaseH-like_sf"/>
</dbReference>
<protein>
    <submittedName>
        <fullName evidence="2">Transposase</fullName>
    </submittedName>
</protein>
<sequence>FRLLESDRGASLPGKDVVYRFLNHSGFAWRRFLHALSLRVIQHFESLTSASRVRAFIADDSVLARNRSKKAELLALVHDHTTGRFIRGYNMLTLGWSDGFSFAPIDFVMLSSAKLKNRFCEMKARLSKRSPGYKRRTEALSRKPDAVVRLLDRALAAGFSADFVLMDSWFTQAPLLRELMAKGLHVIGMIRDMKQRYDVGGKRMNLQELYRT</sequence>
<dbReference type="Proteomes" id="UP001310386">
    <property type="component" value="Unassembled WGS sequence"/>
</dbReference>